<dbReference type="RefSeq" id="WP_119540052.1">
    <property type="nucleotide sequence ID" value="NZ_QYRN01000005.1"/>
</dbReference>
<evidence type="ECO:0000313" key="7">
    <source>
        <dbReference type="EMBL" id="RIY00850.1"/>
    </source>
</evidence>
<evidence type="ECO:0000259" key="6">
    <source>
        <dbReference type="PROSITE" id="PS50995"/>
    </source>
</evidence>
<evidence type="ECO:0000313" key="8">
    <source>
        <dbReference type="Proteomes" id="UP000265750"/>
    </source>
</evidence>
<dbReference type="GO" id="GO:0003677">
    <property type="term" value="F:DNA binding"/>
    <property type="evidence" value="ECO:0007669"/>
    <property type="project" value="UniProtKB-KW"/>
</dbReference>
<dbReference type="PANTHER" id="PTHR33164:SF5">
    <property type="entry name" value="ORGANIC HYDROPEROXIDE RESISTANCE TRANSCRIPTIONAL REGULATOR"/>
    <property type="match status" value="1"/>
</dbReference>
<dbReference type="GO" id="GO:0005737">
    <property type="term" value="C:cytoplasm"/>
    <property type="evidence" value="ECO:0007669"/>
    <property type="project" value="UniProtKB-SubCell"/>
</dbReference>
<evidence type="ECO:0000256" key="2">
    <source>
        <dbReference type="ARBA" id="ARBA00022490"/>
    </source>
</evidence>
<dbReference type="SMART" id="SM00347">
    <property type="entry name" value="HTH_MARR"/>
    <property type="match status" value="1"/>
</dbReference>
<dbReference type="InterPro" id="IPR036388">
    <property type="entry name" value="WH-like_DNA-bd_sf"/>
</dbReference>
<organism evidence="7 8">
    <name type="scientific">Aureimonas flava</name>
    <dbReference type="NCBI Taxonomy" id="2320271"/>
    <lineage>
        <taxon>Bacteria</taxon>
        <taxon>Pseudomonadati</taxon>
        <taxon>Pseudomonadota</taxon>
        <taxon>Alphaproteobacteria</taxon>
        <taxon>Hyphomicrobiales</taxon>
        <taxon>Aurantimonadaceae</taxon>
        <taxon>Aureimonas</taxon>
    </lineage>
</organism>
<evidence type="ECO:0000256" key="5">
    <source>
        <dbReference type="ARBA" id="ARBA00023163"/>
    </source>
</evidence>
<dbReference type="OrthoDB" id="9806864at2"/>
<dbReference type="Pfam" id="PF22381">
    <property type="entry name" value="Staph_reg_Sar_Rot"/>
    <property type="match status" value="1"/>
</dbReference>
<protein>
    <submittedName>
        <fullName evidence="7">MarR family transcriptional regulator</fullName>
    </submittedName>
</protein>
<evidence type="ECO:0000256" key="3">
    <source>
        <dbReference type="ARBA" id="ARBA00023015"/>
    </source>
</evidence>
<dbReference type="InterPro" id="IPR055166">
    <property type="entry name" value="Transc_reg_Sar_Rot_HTH"/>
</dbReference>
<proteinExistence type="predicted"/>
<comment type="subcellular location">
    <subcellularLocation>
        <location evidence="1">Cytoplasm</location>
    </subcellularLocation>
</comment>
<keyword evidence="4" id="KW-0238">DNA-binding</keyword>
<keyword evidence="2" id="KW-0963">Cytoplasm</keyword>
<dbReference type="PRINTS" id="PR00598">
    <property type="entry name" value="HTHMARR"/>
</dbReference>
<keyword evidence="8" id="KW-1185">Reference proteome</keyword>
<dbReference type="PROSITE" id="PS50995">
    <property type="entry name" value="HTH_MARR_2"/>
    <property type="match status" value="1"/>
</dbReference>
<dbReference type="Proteomes" id="UP000265750">
    <property type="component" value="Unassembled WGS sequence"/>
</dbReference>
<comment type="caution">
    <text evidence="7">The sequence shown here is derived from an EMBL/GenBank/DDBJ whole genome shotgun (WGS) entry which is preliminary data.</text>
</comment>
<dbReference type="InterPro" id="IPR039422">
    <property type="entry name" value="MarR/SlyA-like"/>
</dbReference>
<dbReference type="PANTHER" id="PTHR33164">
    <property type="entry name" value="TRANSCRIPTIONAL REGULATOR, MARR FAMILY"/>
    <property type="match status" value="1"/>
</dbReference>
<keyword evidence="5" id="KW-0804">Transcription</keyword>
<dbReference type="AlphaFoldDB" id="A0A3A1WKS8"/>
<dbReference type="GO" id="GO:0006950">
    <property type="term" value="P:response to stress"/>
    <property type="evidence" value="ECO:0007669"/>
    <property type="project" value="TreeGrafter"/>
</dbReference>
<evidence type="ECO:0000256" key="1">
    <source>
        <dbReference type="ARBA" id="ARBA00004496"/>
    </source>
</evidence>
<keyword evidence="3" id="KW-0805">Transcription regulation</keyword>
<dbReference type="InterPro" id="IPR036390">
    <property type="entry name" value="WH_DNA-bd_sf"/>
</dbReference>
<evidence type="ECO:0000256" key="4">
    <source>
        <dbReference type="ARBA" id="ARBA00023125"/>
    </source>
</evidence>
<gene>
    <name evidence="7" type="ORF">D3218_10610</name>
</gene>
<dbReference type="GO" id="GO:0003700">
    <property type="term" value="F:DNA-binding transcription factor activity"/>
    <property type="evidence" value="ECO:0007669"/>
    <property type="project" value="InterPro"/>
</dbReference>
<dbReference type="InterPro" id="IPR000835">
    <property type="entry name" value="HTH_MarR-typ"/>
</dbReference>
<name>A0A3A1WKS8_9HYPH</name>
<dbReference type="EMBL" id="QYRN01000005">
    <property type="protein sequence ID" value="RIY00850.1"/>
    <property type="molecule type" value="Genomic_DNA"/>
</dbReference>
<accession>A0A3A1WKS8</accession>
<reference evidence="8" key="1">
    <citation type="submission" date="2018-09" db="EMBL/GenBank/DDBJ databases">
        <authorList>
            <person name="Tuo L."/>
        </authorList>
    </citation>
    <scope>NUCLEOTIDE SEQUENCE [LARGE SCALE GENOMIC DNA]</scope>
    <source>
        <strain evidence="8">M2BS4Y-1</strain>
    </source>
</reference>
<dbReference type="Gene3D" id="1.10.10.10">
    <property type="entry name" value="Winged helix-like DNA-binding domain superfamily/Winged helix DNA-binding domain"/>
    <property type="match status" value="1"/>
</dbReference>
<sequence>MSKDLLLDEQLCFAVYSATHAFTRYYKPKLDRLGLTYPQYLVMMVLWEEEPQTVGSIGERLMLDSSTLTPLLKRLETAGYVSRNRSSRDERVVEVTLTPLGRSLREDACPIPAAARSATGANSAELAELRSQLMTIRDALNIADPA</sequence>
<dbReference type="FunFam" id="1.10.10.10:FF:000163">
    <property type="entry name" value="MarR family transcriptional regulator"/>
    <property type="match status" value="1"/>
</dbReference>
<dbReference type="SUPFAM" id="SSF46785">
    <property type="entry name" value="Winged helix' DNA-binding domain"/>
    <property type="match status" value="1"/>
</dbReference>
<feature type="domain" description="HTH marR-type" evidence="6">
    <location>
        <begin position="8"/>
        <end position="138"/>
    </location>
</feature>